<dbReference type="NCBIfam" id="TIGR03509">
    <property type="entry name" value="OMP_MtrB_PioB"/>
    <property type="match status" value="1"/>
</dbReference>
<dbReference type="SUPFAM" id="SSF56935">
    <property type="entry name" value="Porins"/>
    <property type="match status" value="1"/>
</dbReference>
<dbReference type="Pfam" id="PF11854">
    <property type="entry name" value="MtrB_PioB"/>
    <property type="match status" value="1"/>
</dbReference>
<dbReference type="AlphaFoldDB" id="A0A106C0J1"/>
<feature type="signal peptide" evidence="1">
    <location>
        <begin position="1"/>
        <end position="21"/>
    </location>
</feature>
<dbReference type="RefSeq" id="WP_059745890.1">
    <property type="nucleotide sequence ID" value="NZ_LRDC01000018.1"/>
</dbReference>
<organism evidence="2">
    <name type="scientific">Shewanella frigidimarina</name>
    <dbReference type="NCBI Taxonomy" id="56812"/>
    <lineage>
        <taxon>Bacteria</taxon>
        <taxon>Pseudomonadati</taxon>
        <taxon>Pseudomonadota</taxon>
        <taxon>Gammaproteobacteria</taxon>
        <taxon>Alteromonadales</taxon>
        <taxon>Shewanellaceae</taxon>
        <taxon>Shewanella</taxon>
    </lineage>
</organism>
<evidence type="ECO:0000313" key="3">
    <source>
        <dbReference type="Proteomes" id="UP000055702"/>
    </source>
</evidence>
<name>A0A106C0J1_SHEFR</name>
<keyword evidence="1" id="KW-0732">Signal</keyword>
<evidence type="ECO:0008006" key="4">
    <source>
        <dbReference type="Google" id="ProtNLM"/>
    </source>
</evidence>
<feature type="chain" id="PRO_5007125950" description="Outer membrane protein" evidence="1">
    <location>
        <begin position="22"/>
        <end position="663"/>
    </location>
</feature>
<reference evidence="2 3" key="1">
    <citation type="submission" date="2016-01" db="EMBL/GenBank/DDBJ databases">
        <title>Draft genome of the antarctic isolate Shewanella frigidimarina Ag06-30.</title>
        <authorList>
            <person name="Parmeciano Di Noto G."/>
            <person name="Vazquez S."/>
            <person name="Mac Cormack W."/>
            <person name="Iriarte A."/>
            <person name="Quiroga C."/>
        </authorList>
    </citation>
    <scope>NUCLEOTIDE SEQUENCE [LARGE SCALE GENOMIC DNA]</scope>
    <source>
        <strain evidence="2 3">Ag06-30</strain>
    </source>
</reference>
<dbReference type="InterPro" id="IPR020016">
    <property type="entry name" value="Decahaem-assoc_OM_MtrB/PioB"/>
</dbReference>
<protein>
    <recommendedName>
        <fullName evidence="4">Outer membrane protein</fullName>
    </recommendedName>
</protein>
<proteinExistence type="predicted"/>
<dbReference type="EMBL" id="LRDC01000018">
    <property type="protein sequence ID" value="KVX02022.1"/>
    <property type="molecule type" value="Genomic_DNA"/>
</dbReference>
<evidence type="ECO:0000256" key="1">
    <source>
        <dbReference type="SAM" id="SignalP"/>
    </source>
</evidence>
<accession>A0A106C0J1</accession>
<gene>
    <name evidence="2" type="ORF">AWJ07_05480</name>
</gene>
<evidence type="ECO:0000313" key="2">
    <source>
        <dbReference type="EMBL" id="KVX02022.1"/>
    </source>
</evidence>
<sequence>MNFKLNIITASLLLASAPVLSANFAVSQANTTKVEQQNYQCQRCEVNSGYRGNVSVAAGYISRDDVHAANALGTDQDGFVATPNANVKYQNNDGYQAHLQTHQLGYENSFAEMSAGKAGLFNLDAGYQLITTYQSGDAQSNLYYDQGTLVNSAQPYGFELSQQREKFDIEADVKQDNYQGYVQFETEDKSGYTSSSIITPSPVNIGLVVDSTTDSFTAGAILNGANWITELSYFGSQYQNNAQDLSLTYQDDVYAAAPDNEAHQIALSGQYQLDSTVMSGRFIVGRMIQDDDLISMNGNPIQNWDGEIETTDATLKVSSMLSSRLRVGGSYDYSNRENNSSVFEFLQYTFNDLNDTFKENIATDIERSTYKLNAKYRISQDYRLQAGYDREEINRSYSAREETHDDTLWSKLSIRAVDNVIIDIKAEHSNRDGSEYQTDELTSSEENALMRKYYLANRTRNNVELSVNHTPLNWLSVDISAHYAKDDYDDTLIGLTESEDYGVNLNLNLNISKHVNLYGFASQQWINSAQASSQSYSTADWFTDIEDEFINIGTGISYGGLMQDKLTLGADYLFSNSNSDTYITSTGTSPYGDYYSYNHSTSLYANYSLSNEMALKLTYRYERYYDTDDAQMSLDEPASVITLGELNHNYNAHQVMLNFSYLL</sequence>
<dbReference type="Proteomes" id="UP000055702">
    <property type="component" value="Unassembled WGS sequence"/>
</dbReference>
<comment type="caution">
    <text evidence="2">The sequence shown here is derived from an EMBL/GenBank/DDBJ whole genome shotgun (WGS) entry which is preliminary data.</text>
</comment>